<comment type="caution">
    <text evidence="1">The sequence shown here is derived from an EMBL/GenBank/DDBJ whole genome shotgun (WGS) entry which is preliminary data.</text>
</comment>
<dbReference type="Proteomes" id="UP000319663">
    <property type="component" value="Unassembled WGS sequence"/>
</dbReference>
<reference evidence="1 2" key="1">
    <citation type="submission" date="2019-06" db="EMBL/GenBank/DDBJ databases">
        <title>Wine fermentation using esterase from Monascus purpureus.</title>
        <authorList>
            <person name="Geng C."/>
            <person name="Zhang Y."/>
        </authorList>
    </citation>
    <scope>NUCLEOTIDE SEQUENCE [LARGE SCALE GENOMIC DNA]</scope>
    <source>
        <strain evidence="1">HQ1</strain>
    </source>
</reference>
<gene>
    <name evidence="1" type="ORF">MPDQ_008001</name>
</gene>
<name>A0A507QV88_MONPU</name>
<evidence type="ECO:0000313" key="2">
    <source>
        <dbReference type="Proteomes" id="UP000319663"/>
    </source>
</evidence>
<organism evidence="1 2">
    <name type="scientific">Monascus purpureus</name>
    <name type="common">Red mold</name>
    <name type="synonym">Monascus anka</name>
    <dbReference type="NCBI Taxonomy" id="5098"/>
    <lineage>
        <taxon>Eukaryota</taxon>
        <taxon>Fungi</taxon>
        <taxon>Dikarya</taxon>
        <taxon>Ascomycota</taxon>
        <taxon>Pezizomycotina</taxon>
        <taxon>Eurotiomycetes</taxon>
        <taxon>Eurotiomycetidae</taxon>
        <taxon>Eurotiales</taxon>
        <taxon>Aspergillaceae</taxon>
        <taxon>Monascus</taxon>
    </lineage>
</organism>
<proteinExistence type="predicted"/>
<dbReference type="AlphaFoldDB" id="A0A507QV88"/>
<sequence>MVTVMVTVMVQAALSHTLTKGIDTNSENSMHSLMIQDINPSYKAARQPESLANLSHYFNTEKFLKIYAALLTDDFGYQEHLNVRTELNLSSCVPPGDVRSVSSPSCAPSVAAEATKATSLEQLEMAMRLEYVLKLMARRL</sequence>
<keyword evidence="2" id="KW-1185">Reference proteome</keyword>
<dbReference type="EMBL" id="VIFY01000092">
    <property type="protein sequence ID" value="TQB70907.1"/>
    <property type="molecule type" value="Genomic_DNA"/>
</dbReference>
<protein>
    <submittedName>
        <fullName evidence="1">Uncharacterized protein</fullName>
    </submittedName>
</protein>
<accession>A0A507QV88</accession>
<evidence type="ECO:0000313" key="1">
    <source>
        <dbReference type="EMBL" id="TQB70907.1"/>
    </source>
</evidence>